<evidence type="ECO:0000313" key="12">
    <source>
        <dbReference type="EMBL" id="AAS62898.1"/>
    </source>
</evidence>
<dbReference type="PANTHER" id="PTHR42929:SF5">
    <property type="entry name" value="ABC TRANSPORTER PERMEASE PROTEIN"/>
    <property type="match status" value="1"/>
</dbReference>
<feature type="domain" description="ABC transmembrane type-1" evidence="11">
    <location>
        <begin position="229"/>
        <end position="435"/>
    </location>
</feature>
<dbReference type="GO" id="GO:0055085">
    <property type="term" value="P:transmembrane transport"/>
    <property type="evidence" value="ECO:0007669"/>
    <property type="project" value="InterPro"/>
</dbReference>
<evidence type="ECO:0000256" key="3">
    <source>
        <dbReference type="ARBA" id="ARBA00022448"/>
    </source>
</evidence>
<dbReference type="EnsemblBacteria" id="AAS62898">
    <property type="protein sequence ID" value="AAS62898"/>
    <property type="gene ID" value="YP_2709"/>
</dbReference>
<reference evidence="13" key="1">
    <citation type="journal article" date="2004" name="DNA Res.">
        <title>Complete genome sequence of Yersinia pestis strain 91001, an isolate avirulent to humans.</title>
        <authorList>
            <person name="Song Y."/>
            <person name="Tong Z."/>
            <person name="Wang J."/>
            <person name="Wang L."/>
            <person name="Guo Z."/>
            <person name="Han Y."/>
            <person name="Zhang J."/>
            <person name="Pei D."/>
            <person name="Zhou D."/>
            <person name="Qin H."/>
            <person name="Pang X."/>
            <person name="Han Y."/>
            <person name="Zhai J."/>
            <person name="Li M."/>
            <person name="Cui B."/>
            <person name="Qi Z."/>
            <person name="Jin L."/>
            <person name="Dai R."/>
            <person name="Chen F."/>
            <person name="Li S."/>
            <person name="Ye C."/>
            <person name="Du Z."/>
            <person name="Lin W."/>
            <person name="Wang J."/>
            <person name="Yu J."/>
            <person name="Yang H."/>
            <person name="Wang J."/>
            <person name="Huang P."/>
            <person name="Yang R."/>
        </authorList>
    </citation>
    <scope>NUCLEOTIDE SEQUENCE [LARGE SCALE GENOMIC DNA]</scope>
    <source>
        <strain evidence="13">91001 / Biovar Mediaevalis</strain>
    </source>
</reference>
<evidence type="ECO:0000256" key="7">
    <source>
        <dbReference type="ARBA" id="ARBA00022989"/>
    </source>
</evidence>
<dbReference type="Gene3D" id="1.10.3720.10">
    <property type="entry name" value="MetI-like"/>
    <property type="match status" value="1"/>
</dbReference>
<gene>
    <name evidence="12" type="primary">potB2</name>
    <name evidence="12" type="ordered locus">YP_2709</name>
</gene>
<organism evidence="12 13">
    <name type="scientific">Yersinia pestis</name>
    <dbReference type="NCBI Taxonomy" id="632"/>
    <lineage>
        <taxon>Bacteria</taxon>
        <taxon>Pseudomonadati</taxon>
        <taxon>Pseudomonadota</taxon>
        <taxon>Gammaproteobacteria</taxon>
        <taxon>Enterobacterales</taxon>
        <taxon>Yersiniaceae</taxon>
        <taxon>Yersinia</taxon>
    </lineage>
</organism>
<keyword evidence="7 9" id="KW-1133">Transmembrane helix</keyword>
<evidence type="ECO:0000256" key="2">
    <source>
        <dbReference type="ARBA" id="ARBA00007069"/>
    </source>
</evidence>
<name>A0A0H2W7J7_YERPE</name>
<dbReference type="EMBL" id="AE017042">
    <property type="protein sequence ID" value="AAS62898.1"/>
    <property type="molecule type" value="Genomic_DNA"/>
</dbReference>
<keyword evidence="8 9" id="KW-0472">Membrane</keyword>
<keyword evidence="5" id="KW-0997">Cell inner membrane</keyword>
<evidence type="ECO:0000256" key="5">
    <source>
        <dbReference type="ARBA" id="ARBA00022519"/>
    </source>
</evidence>
<feature type="region of interest" description="Disordered" evidence="10">
    <location>
        <begin position="1"/>
        <end position="29"/>
    </location>
</feature>
<feature type="compositionally biased region" description="Polar residues" evidence="10">
    <location>
        <begin position="1"/>
        <end position="14"/>
    </location>
</feature>
<accession>A0A0H2W7J7</accession>
<protein>
    <submittedName>
        <fullName evidence="12">ABC transporter permease</fullName>
    </submittedName>
</protein>
<evidence type="ECO:0000256" key="8">
    <source>
        <dbReference type="ARBA" id="ARBA00023136"/>
    </source>
</evidence>
<proteinExistence type="inferred from homology"/>
<evidence type="ECO:0000256" key="6">
    <source>
        <dbReference type="ARBA" id="ARBA00022692"/>
    </source>
</evidence>
<dbReference type="KEGG" id="ypm:YP_2709"/>
<comment type="subcellular location">
    <subcellularLocation>
        <location evidence="1">Cell inner membrane</location>
        <topology evidence="1">Multi-pass membrane protein</topology>
    </subcellularLocation>
    <subcellularLocation>
        <location evidence="9">Cell membrane</location>
        <topology evidence="9">Multi-pass membrane protein</topology>
    </subcellularLocation>
</comment>
<feature type="transmembrane region" description="Helical" evidence="9">
    <location>
        <begin position="412"/>
        <end position="435"/>
    </location>
</feature>
<feature type="transmembrane region" description="Helical" evidence="9">
    <location>
        <begin position="233"/>
        <end position="255"/>
    </location>
</feature>
<dbReference type="Pfam" id="PF00528">
    <property type="entry name" value="BPD_transp_1"/>
    <property type="match status" value="1"/>
</dbReference>
<dbReference type="PROSITE" id="PS50928">
    <property type="entry name" value="ABC_TM1"/>
    <property type="match status" value="1"/>
</dbReference>
<dbReference type="CDD" id="cd06261">
    <property type="entry name" value="TM_PBP2"/>
    <property type="match status" value="1"/>
</dbReference>
<dbReference type="HOGENOM" id="CLU_039052_0_0_6"/>
<dbReference type="SUPFAM" id="SSF161098">
    <property type="entry name" value="MetI-like"/>
    <property type="match status" value="1"/>
</dbReference>
<evidence type="ECO:0000313" key="13">
    <source>
        <dbReference type="Proteomes" id="UP000001019"/>
    </source>
</evidence>
<dbReference type="InterPro" id="IPR035906">
    <property type="entry name" value="MetI-like_sf"/>
</dbReference>
<dbReference type="PANTHER" id="PTHR42929">
    <property type="entry name" value="INNER MEMBRANE ABC TRANSPORTER PERMEASE PROTEIN YDCU-RELATED-RELATED"/>
    <property type="match status" value="1"/>
</dbReference>
<dbReference type="GO" id="GO:0005886">
    <property type="term" value="C:plasma membrane"/>
    <property type="evidence" value="ECO:0007669"/>
    <property type="project" value="UniProtKB-SubCell"/>
</dbReference>
<dbReference type="InterPro" id="IPR000515">
    <property type="entry name" value="MetI-like"/>
</dbReference>
<feature type="transmembrane region" description="Helical" evidence="9">
    <location>
        <begin position="64"/>
        <end position="87"/>
    </location>
</feature>
<evidence type="ECO:0000256" key="1">
    <source>
        <dbReference type="ARBA" id="ARBA00004429"/>
    </source>
</evidence>
<evidence type="ECO:0000256" key="9">
    <source>
        <dbReference type="RuleBase" id="RU363032"/>
    </source>
</evidence>
<keyword evidence="6 9" id="KW-0812">Transmembrane</keyword>
<evidence type="ECO:0000256" key="4">
    <source>
        <dbReference type="ARBA" id="ARBA00022475"/>
    </source>
</evidence>
<evidence type="ECO:0000259" key="11">
    <source>
        <dbReference type="PROSITE" id="PS50928"/>
    </source>
</evidence>
<feature type="transmembrane region" description="Helical" evidence="9">
    <location>
        <begin position="371"/>
        <end position="392"/>
    </location>
</feature>
<feature type="transmembrane region" description="Helical" evidence="9">
    <location>
        <begin position="262"/>
        <end position="279"/>
    </location>
</feature>
<keyword evidence="4" id="KW-1003">Cell membrane</keyword>
<sequence length="448" mass="49572">MSNASTLGQLNNGDSCWRRPTVSGGNAMSQTEMVTKPVADERQQSGPILRQQLRKVKAAYTRRSLLLITPLLLFIVVSFIFPIATILGKSIDNPELRVAMPVTVAVLANWPGDALPDEAMFEALITDLRNARSNGLMLSIAKRMSYEDNRYRSLIMSTLRKVPAEGPVREALISALPLWGELSTWQSLQRATQPLTRYYLLSAFDRKVDVESGQIKALPADQALYVNVLLRTLWMAAVVTLLCVTLGYPLAYWLAKQPTGRANLLLMLVLLPFWTSLIVRTASWIVLLQSSGLINQSLLGSRLIEQPLALLFNRAGVYISMTHILLPFIVLPLYAVMKGISPNYVRAAISLGAHPFAAFWRVYVPQTYNGVTAGALLVFMMAIGYYITPALLGGPGDQMVSYFVAFFTNTTMNWGMAAALGSQLLIIVLLLYVVYIRVTRTQAETAIH</sequence>
<keyword evidence="3 9" id="KW-0813">Transport</keyword>
<comment type="similarity">
    <text evidence="2">Belongs to the binding-protein-dependent transport system permease family. CysTW subfamily.</text>
</comment>
<dbReference type="Proteomes" id="UP000001019">
    <property type="component" value="Chromosome"/>
</dbReference>
<evidence type="ECO:0000256" key="10">
    <source>
        <dbReference type="SAM" id="MobiDB-lite"/>
    </source>
</evidence>
<feature type="transmembrane region" description="Helical" evidence="9">
    <location>
        <begin position="316"/>
        <end position="337"/>
    </location>
</feature>
<dbReference type="AlphaFoldDB" id="A0A0H2W7J7"/>